<reference evidence="1" key="1">
    <citation type="submission" date="2019-04" db="EMBL/GenBank/DDBJ databases">
        <title>Microbes associate with the intestines of laboratory mice.</title>
        <authorList>
            <person name="Navarre W."/>
            <person name="Wong E."/>
            <person name="Huang K.C."/>
            <person name="Tropini C."/>
            <person name="Ng K."/>
            <person name="Yu B."/>
        </authorList>
    </citation>
    <scope>NUCLEOTIDE SEQUENCE</scope>
    <source>
        <strain evidence="1">NM86_A22</strain>
    </source>
</reference>
<dbReference type="Proteomes" id="UP000305401">
    <property type="component" value="Unassembled WGS sequence"/>
</dbReference>
<keyword evidence="1" id="KW-0808">Transferase</keyword>
<evidence type="ECO:0000313" key="1">
    <source>
        <dbReference type="EMBL" id="THG55309.1"/>
    </source>
</evidence>
<dbReference type="EC" id="2.7.7.18" evidence="1"/>
<protein>
    <submittedName>
        <fullName evidence="1">Nicotinate-nucleotide adenylyltransferase</fullName>
        <ecNumber evidence="1">2.7.7.18</ecNumber>
    </submittedName>
</protein>
<accession>A0AC61S902</accession>
<name>A0AC61S902_9BACT</name>
<keyword evidence="1" id="KW-0548">Nucleotidyltransferase</keyword>
<gene>
    <name evidence="1" type="ORF">E5990_00445</name>
</gene>
<proteinExistence type="predicted"/>
<organism evidence="1 2">
    <name type="scientific">Muribaculum caecicola</name>
    <dbReference type="NCBI Taxonomy" id="3038144"/>
    <lineage>
        <taxon>Bacteria</taxon>
        <taxon>Pseudomonadati</taxon>
        <taxon>Bacteroidota</taxon>
        <taxon>Bacteroidia</taxon>
        <taxon>Bacteroidales</taxon>
        <taxon>Muribaculaceae</taxon>
        <taxon>Muribaculum</taxon>
    </lineage>
</organism>
<keyword evidence="2" id="KW-1185">Reference proteome</keyword>
<comment type="caution">
    <text evidence="1">The sequence shown here is derived from an EMBL/GenBank/DDBJ whole genome shotgun (WGS) entry which is preliminary data.</text>
</comment>
<sequence length="192" mass="21793">MSKKIGILGGSFNPVHTGHLMLASWIAQCGVVDSVWLMLSPLNPLKTDCSMASDHHRMRMLELAVKQSDLLSVSALELELPRPSYTIDTFKELDRRYPECCFVPIVGSDNLSIFHKWRSADEILSRYGLIVYPRPGYPFPDKLPRGVVVVNAPQTDISSTKIRNCISKGWDMNFFLPPGVYKYIKEQDLYKD</sequence>
<dbReference type="EMBL" id="SSTG01000002">
    <property type="protein sequence ID" value="THG55309.1"/>
    <property type="molecule type" value="Genomic_DNA"/>
</dbReference>
<evidence type="ECO:0000313" key="2">
    <source>
        <dbReference type="Proteomes" id="UP000305401"/>
    </source>
</evidence>